<protein>
    <submittedName>
        <fullName evidence="1">Uncharacterized protein</fullName>
    </submittedName>
</protein>
<organism evidence="1 2">
    <name type="scientific">Bauhinia variegata</name>
    <name type="common">Purple orchid tree</name>
    <name type="synonym">Phanera variegata</name>
    <dbReference type="NCBI Taxonomy" id="167791"/>
    <lineage>
        <taxon>Eukaryota</taxon>
        <taxon>Viridiplantae</taxon>
        <taxon>Streptophyta</taxon>
        <taxon>Embryophyta</taxon>
        <taxon>Tracheophyta</taxon>
        <taxon>Spermatophyta</taxon>
        <taxon>Magnoliopsida</taxon>
        <taxon>eudicotyledons</taxon>
        <taxon>Gunneridae</taxon>
        <taxon>Pentapetalae</taxon>
        <taxon>rosids</taxon>
        <taxon>fabids</taxon>
        <taxon>Fabales</taxon>
        <taxon>Fabaceae</taxon>
        <taxon>Cercidoideae</taxon>
        <taxon>Cercideae</taxon>
        <taxon>Bauhiniinae</taxon>
        <taxon>Bauhinia</taxon>
    </lineage>
</organism>
<proteinExistence type="predicted"/>
<keyword evidence="2" id="KW-1185">Reference proteome</keyword>
<reference evidence="1 2" key="1">
    <citation type="journal article" date="2022" name="DNA Res.">
        <title>Chromosomal-level genome assembly of the orchid tree Bauhinia variegata (Leguminosae; Cercidoideae) supports the allotetraploid origin hypothesis of Bauhinia.</title>
        <authorList>
            <person name="Zhong Y."/>
            <person name="Chen Y."/>
            <person name="Zheng D."/>
            <person name="Pang J."/>
            <person name="Liu Y."/>
            <person name="Luo S."/>
            <person name="Meng S."/>
            <person name="Qian L."/>
            <person name="Wei D."/>
            <person name="Dai S."/>
            <person name="Zhou R."/>
        </authorList>
    </citation>
    <scope>NUCLEOTIDE SEQUENCE [LARGE SCALE GENOMIC DNA]</scope>
    <source>
        <strain evidence="1">BV-YZ2020</strain>
    </source>
</reference>
<name>A0ACB9Q7J5_BAUVA</name>
<comment type="caution">
    <text evidence="1">The sequence shown here is derived from an EMBL/GenBank/DDBJ whole genome shotgun (WGS) entry which is preliminary data.</text>
</comment>
<sequence>MARDDAGCGAVVAELGQWDPVREAVPHWKKFSLAEDIWCIKNLEDAKQHIRQCGHSDWLTSRSSPLPIFVDPRDF</sequence>
<evidence type="ECO:0000313" key="1">
    <source>
        <dbReference type="EMBL" id="KAI4355831.1"/>
    </source>
</evidence>
<dbReference type="Proteomes" id="UP000828941">
    <property type="component" value="Chromosome 2"/>
</dbReference>
<accession>A0ACB9Q7J5</accession>
<gene>
    <name evidence="1" type="ORF">L6164_004567</name>
</gene>
<evidence type="ECO:0000313" key="2">
    <source>
        <dbReference type="Proteomes" id="UP000828941"/>
    </source>
</evidence>
<dbReference type="EMBL" id="CM039427">
    <property type="protein sequence ID" value="KAI4355831.1"/>
    <property type="molecule type" value="Genomic_DNA"/>
</dbReference>